<protein>
    <submittedName>
        <fullName evidence="8">Unannotated protein</fullName>
    </submittedName>
</protein>
<sequence>MSNLRSSEWFSGDDEVALSHRVVMASIGHKIDVNNTKPIIGIADSSSDLNPCNLPLRDFIPEIQRGIIEAGGIPVVFPVMSLGEDLMKPSAMLYRNMLSMEVEEYLRSYPIDGVVLLANCDKSVPGSLMGAISTDLPTIMFTAGARPVAQFRGKPIGTGTDLWRMWSDYRAKKISEEQWKEFEGCLNCGLGSCNTMGTASSVAMMVEALGLTLPGTSVIPESDPARTVAAFNSGKEIVKMVNEEIVPSKLLTPAAFRNAMRILHACGGSTNAIIHLLAISGRVDGGLTLDAINELANGLAVIADVEPSGAKLIQDFNKAGGLPALIANCGDNFELDEETLIGKSWREIVSGISPLNNTIRSLQDPIYPKGAFAVVKGNLAPNGAVIKVSAASDELLNHTGPAVVFHGYADMRTRIDDPNLNITKDSVLVLRDCGPVGVPGMPEWGMIPVPKKLIEAGVTDMVRISDARMSGTSFGTCVLHVSPESAVGGPLALVQDGDQIKLDVASGTLELLVSASELAARRANWQAPVSEHLRGWPALYQAHVMQADSGCDLDFLRPKSKSERKFVPPVVGRS</sequence>
<dbReference type="AlphaFoldDB" id="A0A6J6Q701"/>
<dbReference type="GO" id="GO:0016836">
    <property type="term" value="F:hydro-lyase activity"/>
    <property type="evidence" value="ECO:0007669"/>
    <property type="project" value="UniProtKB-ARBA"/>
</dbReference>
<dbReference type="InterPro" id="IPR037237">
    <property type="entry name" value="IlvD/EDD_N"/>
</dbReference>
<dbReference type="InterPro" id="IPR020558">
    <property type="entry name" value="DiOHA_6PGluconate_deHydtase_CS"/>
</dbReference>
<dbReference type="GO" id="GO:0051536">
    <property type="term" value="F:iron-sulfur cluster binding"/>
    <property type="evidence" value="ECO:0007669"/>
    <property type="project" value="UniProtKB-KW"/>
</dbReference>
<evidence type="ECO:0000313" key="8">
    <source>
        <dbReference type="EMBL" id="CAB4706799.1"/>
    </source>
</evidence>
<evidence type="ECO:0000256" key="5">
    <source>
        <dbReference type="ARBA" id="ARBA00023239"/>
    </source>
</evidence>
<accession>A0A6J6Q701</accession>
<dbReference type="NCBIfam" id="NF004784">
    <property type="entry name" value="PRK06131.1"/>
    <property type="match status" value="1"/>
</dbReference>
<keyword evidence="4" id="KW-0411">Iron-sulfur</keyword>
<organism evidence="8">
    <name type="scientific">freshwater metagenome</name>
    <dbReference type="NCBI Taxonomy" id="449393"/>
    <lineage>
        <taxon>unclassified sequences</taxon>
        <taxon>metagenomes</taxon>
        <taxon>ecological metagenomes</taxon>
    </lineage>
</organism>
<reference evidence="8" key="1">
    <citation type="submission" date="2020-05" db="EMBL/GenBank/DDBJ databases">
        <authorList>
            <person name="Chiriac C."/>
            <person name="Salcher M."/>
            <person name="Ghai R."/>
            <person name="Kavagutti S V."/>
        </authorList>
    </citation>
    <scope>NUCLEOTIDE SEQUENCE</scope>
</reference>
<dbReference type="FunFam" id="3.50.30.80:FF:000001">
    <property type="entry name" value="Dihydroxy-acid dehydratase"/>
    <property type="match status" value="1"/>
</dbReference>
<dbReference type="InterPro" id="IPR042096">
    <property type="entry name" value="Dihydro-acid_dehy_C"/>
</dbReference>
<evidence type="ECO:0000256" key="4">
    <source>
        <dbReference type="ARBA" id="ARBA00023014"/>
    </source>
</evidence>
<evidence type="ECO:0000259" key="6">
    <source>
        <dbReference type="Pfam" id="PF00920"/>
    </source>
</evidence>
<dbReference type="InterPro" id="IPR052352">
    <property type="entry name" value="Sugar_Degrad_Dehydratases"/>
</dbReference>
<feature type="domain" description="Dihydroxy-acid/6-phosphogluconate dehydratase C-terminal" evidence="7">
    <location>
        <begin position="358"/>
        <end position="551"/>
    </location>
</feature>
<dbReference type="PANTHER" id="PTHR43183">
    <property type="entry name" value="HYPOTHETICAL DIHYDROXYACID DEHYDRATASE (EUROFUNG)-RELATED"/>
    <property type="match status" value="1"/>
</dbReference>
<comment type="similarity">
    <text evidence="1">Belongs to the IlvD/Edd family.</text>
</comment>
<dbReference type="PROSITE" id="PS00886">
    <property type="entry name" value="ILVD_EDD_1"/>
    <property type="match status" value="1"/>
</dbReference>
<dbReference type="Pfam" id="PF00920">
    <property type="entry name" value="ILVD_EDD_N"/>
    <property type="match status" value="1"/>
</dbReference>
<name>A0A6J6Q701_9ZZZZ</name>
<dbReference type="InterPro" id="IPR056740">
    <property type="entry name" value="ILV_EDD_C"/>
</dbReference>
<dbReference type="SUPFAM" id="SSF52016">
    <property type="entry name" value="LeuD/IlvD-like"/>
    <property type="match status" value="1"/>
</dbReference>
<dbReference type="EMBL" id="CAEZXV010000094">
    <property type="protein sequence ID" value="CAB4706799.1"/>
    <property type="molecule type" value="Genomic_DNA"/>
</dbReference>
<evidence type="ECO:0000259" key="7">
    <source>
        <dbReference type="Pfam" id="PF24877"/>
    </source>
</evidence>
<feature type="domain" description="Dihydroxy-acid/6-phosphogluconate dehydratase N-terminal" evidence="6">
    <location>
        <begin position="37"/>
        <end position="347"/>
    </location>
</feature>
<dbReference type="Gene3D" id="3.50.30.80">
    <property type="entry name" value="IlvD/EDD C-terminal domain-like"/>
    <property type="match status" value="1"/>
</dbReference>
<keyword evidence="5" id="KW-0456">Lyase</keyword>
<keyword evidence="2" id="KW-0479">Metal-binding</keyword>
<evidence type="ECO:0000256" key="2">
    <source>
        <dbReference type="ARBA" id="ARBA00022723"/>
    </source>
</evidence>
<keyword evidence="3" id="KW-0408">Iron</keyword>
<evidence type="ECO:0000256" key="3">
    <source>
        <dbReference type="ARBA" id="ARBA00023004"/>
    </source>
</evidence>
<proteinExistence type="inferred from homology"/>
<evidence type="ECO:0000256" key="1">
    <source>
        <dbReference type="ARBA" id="ARBA00006486"/>
    </source>
</evidence>
<dbReference type="Pfam" id="PF24877">
    <property type="entry name" value="ILV_EDD_C"/>
    <property type="match status" value="1"/>
</dbReference>
<dbReference type="InterPro" id="IPR000581">
    <property type="entry name" value="ILV_EDD_N"/>
</dbReference>
<gene>
    <name evidence="8" type="ORF">UFOPK2598_00875</name>
</gene>
<dbReference type="GO" id="GO:0046872">
    <property type="term" value="F:metal ion binding"/>
    <property type="evidence" value="ECO:0007669"/>
    <property type="project" value="UniProtKB-KW"/>
</dbReference>
<dbReference type="PANTHER" id="PTHR43183:SF2">
    <property type="entry name" value="DIHYDROXY-ACID DEHYDRATASE"/>
    <property type="match status" value="1"/>
</dbReference>
<dbReference type="SUPFAM" id="SSF143975">
    <property type="entry name" value="IlvD/EDD N-terminal domain-like"/>
    <property type="match status" value="1"/>
</dbReference>